<dbReference type="InterPro" id="IPR019734">
    <property type="entry name" value="TPR_rpt"/>
</dbReference>
<dbReference type="Gene3D" id="1.25.40.10">
    <property type="entry name" value="Tetratricopeptide repeat domain"/>
    <property type="match status" value="3"/>
</dbReference>
<dbReference type="Pfam" id="PF13432">
    <property type="entry name" value="TPR_16"/>
    <property type="match status" value="1"/>
</dbReference>
<keyword evidence="2" id="KW-0802">TPR repeat</keyword>
<dbReference type="PANTHER" id="PTHR44943">
    <property type="entry name" value="CELLULOSE SYNTHASE OPERON PROTEIN C"/>
    <property type="match status" value="1"/>
</dbReference>
<evidence type="ECO:0000256" key="2">
    <source>
        <dbReference type="ARBA" id="ARBA00022803"/>
    </source>
</evidence>
<keyword evidence="1" id="KW-0677">Repeat</keyword>
<protein>
    <recommendedName>
        <fullName evidence="5">Tetratricopeptide repeat protein</fullName>
    </recommendedName>
</protein>
<dbReference type="EMBL" id="AJYW02000205">
    <property type="protein sequence ID" value="OEE74060.1"/>
    <property type="molecule type" value="Genomic_DNA"/>
</dbReference>
<dbReference type="InterPro" id="IPR011990">
    <property type="entry name" value="TPR-like_helical_dom_sf"/>
</dbReference>
<gene>
    <name evidence="3" type="ORF">A130_18145</name>
</gene>
<dbReference type="Proteomes" id="UP000094165">
    <property type="component" value="Unassembled WGS sequence"/>
</dbReference>
<name>A0A1E5CVN3_9VIBR</name>
<evidence type="ECO:0000313" key="3">
    <source>
        <dbReference type="EMBL" id="OEE74060.1"/>
    </source>
</evidence>
<dbReference type="AlphaFoldDB" id="A0A1E5CVN3"/>
<keyword evidence="4" id="KW-1185">Reference proteome</keyword>
<organism evidence="3 4">
    <name type="scientific">Vibrio genomosp. F6 str. FF-238</name>
    <dbReference type="NCBI Taxonomy" id="1191298"/>
    <lineage>
        <taxon>Bacteria</taxon>
        <taxon>Pseudomonadati</taxon>
        <taxon>Pseudomonadota</taxon>
        <taxon>Gammaproteobacteria</taxon>
        <taxon>Vibrionales</taxon>
        <taxon>Vibrionaceae</taxon>
        <taxon>Vibrio</taxon>
    </lineage>
</organism>
<dbReference type="InterPro" id="IPR051685">
    <property type="entry name" value="Ycf3/AcsC/BcsC/TPR_MFPF"/>
</dbReference>
<dbReference type="PANTHER" id="PTHR44943:SF4">
    <property type="entry name" value="TPR REPEAT-CONTAINING PROTEIN MJ0798"/>
    <property type="match status" value="1"/>
</dbReference>
<accession>A0A1E5CVN3</accession>
<evidence type="ECO:0000256" key="1">
    <source>
        <dbReference type="ARBA" id="ARBA00022737"/>
    </source>
</evidence>
<evidence type="ECO:0000313" key="4">
    <source>
        <dbReference type="Proteomes" id="UP000094165"/>
    </source>
</evidence>
<dbReference type="RefSeq" id="WP_017052259.1">
    <property type="nucleotide sequence ID" value="NZ_AJYW02000205.1"/>
</dbReference>
<comment type="caution">
    <text evidence="3">The sequence shown here is derived from an EMBL/GenBank/DDBJ whole genome shotgun (WGS) entry which is preliminary data.</text>
</comment>
<proteinExistence type="predicted"/>
<dbReference type="SMART" id="SM00028">
    <property type="entry name" value="TPR"/>
    <property type="match status" value="4"/>
</dbReference>
<reference evidence="3 4" key="1">
    <citation type="journal article" date="2012" name="Science">
        <title>Ecological populations of bacteria act as socially cohesive units of antibiotic production and resistance.</title>
        <authorList>
            <person name="Cordero O.X."/>
            <person name="Wildschutte H."/>
            <person name="Kirkup B."/>
            <person name="Proehl S."/>
            <person name="Ngo L."/>
            <person name="Hussain F."/>
            <person name="Le Roux F."/>
            <person name="Mincer T."/>
            <person name="Polz M.F."/>
        </authorList>
    </citation>
    <scope>NUCLEOTIDE SEQUENCE [LARGE SCALE GENOMIC DNA]</scope>
    <source>
        <strain evidence="3 4">FF-238</strain>
    </source>
</reference>
<sequence>MKRVFKLFLTAFWVQFLVVPMGISAELSQYTANRVQRAHQLQQDEKLSEAIGTLNDLKINRDYDKAFVARMLGVFYWQNEQAELAIEQLTFAVNSQLLEDAQAWVTRRMLADILLSQQHFEKAIPHYYELLKTRPDDKKGAELWLRVAQSHYQLSQWERVLVSISKFDRSNRVNAHTGALSDNKDTNSDATELTDKFSSLSLKLGAQMQLKRWKDAIPTLEQLIHLQPNKVNWWRQLVGLQLKLNKTDSALDSLALAKLQGVALSQQDLILLSQLYSKRGVPERAAQILSELADAESDVTLLSQQAAYWQQAKEWQHAISTWSLAAKLEPKYHWQVAQLLVQEGHYQRALTELDKVTEKERKADVALAKVRVYYKLNKLDKALANAKRADNIEPSSEAKNWMKYLTQLRVVSDSKSS</sequence>
<dbReference type="SUPFAM" id="SSF48452">
    <property type="entry name" value="TPR-like"/>
    <property type="match status" value="2"/>
</dbReference>
<evidence type="ECO:0008006" key="5">
    <source>
        <dbReference type="Google" id="ProtNLM"/>
    </source>
</evidence>